<dbReference type="Gene3D" id="3.90.210.10">
    <property type="entry name" value="Heat-Labile Enterotoxin, subunit A"/>
    <property type="match status" value="1"/>
</dbReference>
<evidence type="ECO:0000256" key="5">
    <source>
        <dbReference type="ARBA" id="ARBA00023026"/>
    </source>
</evidence>
<proteinExistence type="inferred from homology"/>
<dbReference type="GO" id="GO:0005615">
    <property type="term" value="C:extracellular space"/>
    <property type="evidence" value="ECO:0007669"/>
    <property type="project" value="InterPro"/>
</dbReference>
<dbReference type="EMBL" id="KY945994">
    <property type="protein sequence ID" value="ASO45454.1"/>
    <property type="molecule type" value="Genomic_DNA"/>
</dbReference>
<reference evidence="8" key="1">
    <citation type="journal article" date="2017" name="Appl. Environ. Microbiol.">
        <title>An Enterotoxin-Like Binary Protein from Pseudomonas protegens with Potent Nematicidal Activity.</title>
        <authorList>
            <person name="Wei J.Z."/>
            <person name="Siehl D.L."/>
            <person name="Hou Z."/>
            <person name="Rosen B."/>
            <person name="Oral J."/>
            <person name="Taylor C.G."/>
            <person name="Wu G."/>
        </authorList>
    </citation>
    <scope>NUCLEOTIDE SEQUENCE</scope>
    <source>
        <strain evidence="8">15G2</strain>
    </source>
</reference>
<evidence type="ECO:0000256" key="7">
    <source>
        <dbReference type="SAM" id="SignalP"/>
    </source>
</evidence>
<evidence type="ECO:0000256" key="2">
    <source>
        <dbReference type="ARBA" id="ARBA00022656"/>
    </source>
</evidence>
<feature type="signal peptide" evidence="7">
    <location>
        <begin position="1"/>
        <end position="23"/>
    </location>
</feature>
<keyword evidence="2" id="KW-0800">Toxin</keyword>
<feature type="chain" id="PRO_5012126474" evidence="7">
    <location>
        <begin position="24"/>
        <end position="258"/>
    </location>
</feature>
<dbReference type="AlphaFoldDB" id="A0A221Y5D2"/>
<keyword evidence="4" id="KW-0260">Enterotoxin</keyword>
<dbReference type="SUPFAM" id="SSF56399">
    <property type="entry name" value="ADP-ribosylation"/>
    <property type="match status" value="1"/>
</dbReference>
<keyword evidence="6" id="KW-1015">Disulfide bond</keyword>
<evidence type="ECO:0000256" key="4">
    <source>
        <dbReference type="ARBA" id="ARBA00022861"/>
    </source>
</evidence>
<accession>A0A221Y5D2</accession>
<dbReference type="InterPro" id="IPR001144">
    <property type="entry name" value="Enterotoxin_A"/>
</dbReference>
<comment type="similarity">
    <text evidence="1">Belongs to the enterotoxin A family.</text>
</comment>
<evidence type="ECO:0000256" key="6">
    <source>
        <dbReference type="ARBA" id="ARBA00023157"/>
    </source>
</evidence>
<dbReference type="GO" id="GO:0090729">
    <property type="term" value="F:toxin activity"/>
    <property type="evidence" value="ECO:0007669"/>
    <property type="project" value="UniProtKB-KW"/>
</dbReference>
<dbReference type="Pfam" id="PF01375">
    <property type="entry name" value="Enterotoxin_a"/>
    <property type="match status" value="1"/>
</dbReference>
<protein>
    <submittedName>
        <fullName evidence="8">ANP2a</fullName>
    </submittedName>
</protein>
<dbReference type="RefSeq" id="WP_219728458.1">
    <property type="nucleotide sequence ID" value="NZ_LUUE01000014.1"/>
</dbReference>
<organism evidence="8">
    <name type="scientific">Pseudomonas protegens</name>
    <dbReference type="NCBI Taxonomy" id="380021"/>
    <lineage>
        <taxon>Bacteria</taxon>
        <taxon>Pseudomonadati</taxon>
        <taxon>Pseudomonadota</taxon>
        <taxon>Gammaproteobacteria</taxon>
        <taxon>Pseudomonadales</taxon>
        <taxon>Pseudomonadaceae</taxon>
        <taxon>Pseudomonas</taxon>
    </lineage>
</organism>
<evidence type="ECO:0000256" key="3">
    <source>
        <dbReference type="ARBA" id="ARBA00022729"/>
    </source>
</evidence>
<sequence length="258" mass="28675">MNMYNIRFFVFPLLLFVSFCSLADNLPNVYRAVGLLDTPAATKKAGGFFPKGMDGSRPNQPPPNINLWNHTNGAETGLARYDSGYVATTTLRTTALDWLGTHLGNNGYIYHIRPTPNFIDVNNTLRRYSPHPAEHEAASLGMIHWDQVVGWERVEYGRVHPFENNRDYNAQRYGGIVQGIPNVQPQLAGFPAGHVAWQQEPWVAFANCASTSSSAYALSASSSCSPKESSESYGEEFFYKQNIGRWLPAAISPLLLDN</sequence>
<name>A0A221Y5D2_9PSED</name>
<keyword evidence="5" id="KW-0843">Virulence</keyword>
<evidence type="ECO:0000256" key="1">
    <source>
        <dbReference type="ARBA" id="ARBA00009092"/>
    </source>
</evidence>
<evidence type="ECO:0000313" key="8">
    <source>
        <dbReference type="EMBL" id="ASO45454.1"/>
    </source>
</evidence>
<reference evidence="8" key="2">
    <citation type="submission" date="2017-04" db="EMBL/GenBank/DDBJ databases">
        <authorList>
            <person name="Afonso C.L."/>
            <person name="Miller P.J."/>
            <person name="Scott M.A."/>
            <person name="Spackman E."/>
            <person name="Goraichik I."/>
            <person name="Dimitrov K.M."/>
            <person name="Suarez D.L."/>
            <person name="Swayne D.E."/>
        </authorList>
    </citation>
    <scope>NUCLEOTIDE SEQUENCE</scope>
    <source>
        <strain evidence="8">15G2</strain>
    </source>
</reference>
<keyword evidence="3 7" id="KW-0732">Signal</keyword>
<dbReference type="PRINTS" id="PR00771">
    <property type="entry name" value="ENTEROTOXINA"/>
</dbReference>